<accession>A0A1F5E087</accession>
<dbReference type="Pfam" id="PF02130">
    <property type="entry name" value="YbeY"/>
    <property type="match status" value="1"/>
</dbReference>
<dbReference type="AlphaFoldDB" id="A0A1F5E087"/>
<dbReference type="Proteomes" id="UP000176364">
    <property type="component" value="Unassembled WGS sequence"/>
</dbReference>
<dbReference type="GO" id="GO:0004519">
    <property type="term" value="F:endonuclease activity"/>
    <property type="evidence" value="ECO:0007669"/>
    <property type="project" value="UniProtKB-KW"/>
</dbReference>
<protein>
    <submittedName>
        <fullName evidence="8">rRNA maturation RNase YbeY</fullName>
    </submittedName>
</protein>
<comment type="caution">
    <text evidence="8">The sequence shown here is derived from an EMBL/GenBank/DDBJ whole genome shotgun (WGS) entry which is preliminary data.</text>
</comment>
<keyword evidence="3" id="KW-0540">Nuclease</keyword>
<keyword evidence="6" id="KW-0378">Hydrolase</keyword>
<keyword evidence="5" id="KW-0255">Endonuclease</keyword>
<evidence type="ECO:0000256" key="4">
    <source>
        <dbReference type="ARBA" id="ARBA00022723"/>
    </source>
</evidence>
<reference evidence="8 9" key="1">
    <citation type="journal article" date="2016" name="Nat. Commun.">
        <title>Thousands of microbial genomes shed light on interconnected biogeochemical processes in an aquifer system.</title>
        <authorList>
            <person name="Anantharaman K."/>
            <person name="Brown C.T."/>
            <person name="Hug L.A."/>
            <person name="Sharon I."/>
            <person name="Castelle C.J."/>
            <person name="Probst A.J."/>
            <person name="Thomas B.C."/>
            <person name="Singh A."/>
            <person name="Wilkins M.J."/>
            <person name="Karaoz U."/>
            <person name="Brodie E.L."/>
            <person name="Williams K.H."/>
            <person name="Hubbard S.S."/>
            <person name="Banfield J.F."/>
        </authorList>
    </citation>
    <scope>NUCLEOTIDE SEQUENCE [LARGE SCALE GENOMIC DNA]</scope>
</reference>
<comment type="similarity">
    <text evidence="2">Belongs to the endoribonuclease YbeY family.</text>
</comment>
<evidence type="ECO:0000256" key="1">
    <source>
        <dbReference type="ARBA" id="ARBA00001947"/>
    </source>
</evidence>
<dbReference type="GO" id="GO:0006364">
    <property type="term" value="P:rRNA processing"/>
    <property type="evidence" value="ECO:0007669"/>
    <property type="project" value="InterPro"/>
</dbReference>
<dbReference type="GO" id="GO:0046872">
    <property type="term" value="F:metal ion binding"/>
    <property type="evidence" value="ECO:0007669"/>
    <property type="project" value="UniProtKB-KW"/>
</dbReference>
<keyword evidence="7" id="KW-0862">Zinc</keyword>
<keyword evidence="4" id="KW-0479">Metal-binding</keyword>
<evidence type="ECO:0000256" key="5">
    <source>
        <dbReference type="ARBA" id="ARBA00022759"/>
    </source>
</evidence>
<sequence length="83" mass="9435">MKVMADILFVSEKQIQRLNRRHRRINKPTDVLSFPLEDFTPGPDGVVRLGDVVICKAQAKKTGHSLSFLIKHAMLHLLGVHHQ</sequence>
<evidence type="ECO:0000313" key="8">
    <source>
        <dbReference type="EMBL" id="OGD60798.1"/>
    </source>
</evidence>
<evidence type="ECO:0000256" key="7">
    <source>
        <dbReference type="ARBA" id="ARBA00022833"/>
    </source>
</evidence>
<gene>
    <name evidence="8" type="ORF">A3I57_03015</name>
</gene>
<proteinExistence type="inferred from homology"/>
<organism evidence="8 9">
    <name type="scientific">Candidatus Beckwithbacteria bacterium RIFCSPLOWO2_02_FULL_47_23</name>
    <dbReference type="NCBI Taxonomy" id="1797463"/>
    <lineage>
        <taxon>Bacteria</taxon>
        <taxon>Candidatus Beckwithiibacteriota</taxon>
    </lineage>
</organism>
<dbReference type="InterPro" id="IPR002036">
    <property type="entry name" value="YbeY"/>
</dbReference>
<name>A0A1F5E087_9BACT</name>
<dbReference type="EMBL" id="MEZQ01000019">
    <property type="protein sequence ID" value="OGD60798.1"/>
    <property type="molecule type" value="Genomic_DNA"/>
</dbReference>
<evidence type="ECO:0000256" key="3">
    <source>
        <dbReference type="ARBA" id="ARBA00022722"/>
    </source>
</evidence>
<dbReference type="GO" id="GO:0004222">
    <property type="term" value="F:metalloendopeptidase activity"/>
    <property type="evidence" value="ECO:0007669"/>
    <property type="project" value="InterPro"/>
</dbReference>
<dbReference type="Gene3D" id="3.40.390.30">
    <property type="entry name" value="Metalloproteases ('zincins'), catalytic domain"/>
    <property type="match status" value="1"/>
</dbReference>
<evidence type="ECO:0000256" key="2">
    <source>
        <dbReference type="ARBA" id="ARBA00010875"/>
    </source>
</evidence>
<dbReference type="InterPro" id="IPR023091">
    <property type="entry name" value="MetalPrtase_cat_dom_sf_prd"/>
</dbReference>
<dbReference type="NCBIfam" id="TIGR00043">
    <property type="entry name" value="rRNA maturation RNase YbeY"/>
    <property type="match status" value="1"/>
</dbReference>
<evidence type="ECO:0000256" key="6">
    <source>
        <dbReference type="ARBA" id="ARBA00022801"/>
    </source>
</evidence>
<evidence type="ECO:0000313" key="9">
    <source>
        <dbReference type="Proteomes" id="UP000176364"/>
    </source>
</evidence>
<dbReference type="SUPFAM" id="SSF55486">
    <property type="entry name" value="Metalloproteases ('zincins'), catalytic domain"/>
    <property type="match status" value="1"/>
</dbReference>
<comment type="cofactor">
    <cofactor evidence="1">
        <name>Zn(2+)</name>
        <dbReference type="ChEBI" id="CHEBI:29105"/>
    </cofactor>
</comment>